<feature type="region of interest" description="Disordered" evidence="1">
    <location>
        <begin position="25"/>
        <end position="97"/>
    </location>
</feature>
<comment type="caution">
    <text evidence="2">The sequence shown here is derived from an EMBL/GenBank/DDBJ whole genome shotgun (WGS) entry which is preliminary data.</text>
</comment>
<reference evidence="2 3" key="1">
    <citation type="submission" date="2024-09" db="EMBL/GenBank/DDBJ databases">
        <title>Chromosome-scale assembly of Riccia fluitans.</title>
        <authorList>
            <person name="Paukszto L."/>
            <person name="Sawicki J."/>
            <person name="Karawczyk K."/>
            <person name="Piernik-Szablinska J."/>
            <person name="Szczecinska M."/>
            <person name="Mazdziarz M."/>
        </authorList>
    </citation>
    <scope>NUCLEOTIDE SEQUENCE [LARGE SCALE GENOMIC DNA]</scope>
    <source>
        <strain evidence="2">Rf_01</strain>
        <tissue evidence="2">Aerial parts of the thallus</tissue>
    </source>
</reference>
<gene>
    <name evidence="2" type="ORF">R1flu_004869</name>
</gene>
<evidence type="ECO:0000313" key="2">
    <source>
        <dbReference type="EMBL" id="KAL2633390.1"/>
    </source>
</evidence>
<evidence type="ECO:0000313" key="3">
    <source>
        <dbReference type="Proteomes" id="UP001605036"/>
    </source>
</evidence>
<keyword evidence="3" id="KW-1185">Reference proteome</keyword>
<accession>A0ABD1YRV6</accession>
<protein>
    <submittedName>
        <fullName evidence="2">Uncharacterized protein</fullName>
    </submittedName>
</protein>
<name>A0ABD1YRV6_9MARC</name>
<dbReference type="EMBL" id="JBHFFA010000003">
    <property type="protein sequence ID" value="KAL2633390.1"/>
    <property type="molecule type" value="Genomic_DNA"/>
</dbReference>
<organism evidence="2 3">
    <name type="scientific">Riccia fluitans</name>
    <dbReference type="NCBI Taxonomy" id="41844"/>
    <lineage>
        <taxon>Eukaryota</taxon>
        <taxon>Viridiplantae</taxon>
        <taxon>Streptophyta</taxon>
        <taxon>Embryophyta</taxon>
        <taxon>Marchantiophyta</taxon>
        <taxon>Marchantiopsida</taxon>
        <taxon>Marchantiidae</taxon>
        <taxon>Marchantiales</taxon>
        <taxon>Ricciaceae</taxon>
        <taxon>Riccia</taxon>
    </lineage>
</organism>
<proteinExistence type="predicted"/>
<dbReference type="AlphaFoldDB" id="A0ABD1YRV6"/>
<sequence length="97" mass="10734">MDTDLATLAAQIARNSEESKKLHMLLQEKQSQKGAPNAERESIPTSSKPQEEFGGLMEVDPDPAPITREIPVIDKGKKLMGNEAASIQRKTRETHTH</sequence>
<dbReference type="Proteomes" id="UP001605036">
    <property type="component" value="Unassembled WGS sequence"/>
</dbReference>
<evidence type="ECO:0000256" key="1">
    <source>
        <dbReference type="SAM" id="MobiDB-lite"/>
    </source>
</evidence>